<feature type="compositionally biased region" description="Low complexity" evidence="2">
    <location>
        <begin position="326"/>
        <end position="339"/>
    </location>
</feature>
<dbReference type="STRING" id="1367422.A0A178ZQ99"/>
<comment type="similarity">
    <text evidence="1">Belongs to the LTV1 family.</text>
</comment>
<dbReference type="EMBL" id="LVYI01000003">
    <property type="protein sequence ID" value="OAP61185.1"/>
    <property type="molecule type" value="Genomic_DNA"/>
</dbReference>
<evidence type="ECO:0000313" key="3">
    <source>
        <dbReference type="EMBL" id="OAP61185.1"/>
    </source>
</evidence>
<feature type="region of interest" description="Disordered" evidence="2">
    <location>
        <begin position="413"/>
        <end position="438"/>
    </location>
</feature>
<protein>
    <recommendedName>
        <fullName evidence="5">Low temperature viability protein</fullName>
    </recommendedName>
</protein>
<organism evidence="3 4">
    <name type="scientific">Fonsecaea erecta</name>
    <dbReference type="NCBI Taxonomy" id="1367422"/>
    <lineage>
        <taxon>Eukaryota</taxon>
        <taxon>Fungi</taxon>
        <taxon>Dikarya</taxon>
        <taxon>Ascomycota</taxon>
        <taxon>Pezizomycotina</taxon>
        <taxon>Eurotiomycetes</taxon>
        <taxon>Chaetothyriomycetidae</taxon>
        <taxon>Chaetothyriales</taxon>
        <taxon>Herpotrichiellaceae</taxon>
        <taxon>Fonsecaea</taxon>
    </lineage>
</organism>
<dbReference type="Pfam" id="PF04180">
    <property type="entry name" value="LTV"/>
    <property type="match status" value="1"/>
</dbReference>
<comment type="caution">
    <text evidence="3">The sequence shown here is derived from an EMBL/GenBank/DDBJ whole genome shotgun (WGS) entry which is preliminary data.</text>
</comment>
<accession>A0A178ZQ99</accession>
<dbReference type="PANTHER" id="PTHR21531:SF0">
    <property type="entry name" value="PROTEIN LTV1 HOMOLOG"/>
    <property type="match status" value="1"/>
</dbReference>
<proteinExistence type="inferred from homology"/>
<dbReference type="PANTHER" id="PTHR21531">
    <property type="entry name" value="LOW-TEMPERATURE VIABILITY PROTEIN LTV1-RELATED"/>
    <property type="match status" value="1"/>
</dbReference>
<reference evidence="3 4" key="1">
    <citation type="submission" date="2016-04" db="EMBL/GenBank/DDBJ databases">
        <title>Draft genome of Fonsecaea erecta CBS 125763.</title>
        <authorList>
            <person name="Weiss V.A."/>
            <person name="Vicente V.A."/>
            <person name="Raittz R.T."/>
            <person name="Moreno L.F."/>
            <person name="De Souza E.M."/>
            <person name="Pedrosa F.O."/>
            <person name="Steffens M.B."/>
            <person name="Faoro H."/>
            <person name="Tadra-Sfeir M.Z."/>
            <person name="Najafzadeh M.J."/>
            <person name="Felipe M.S."/>
            <person name="Teixeira M."/>
            <person name="Sun J."/>
            <person name="Xi L."/>
            <person name="Gomes R."/>
            <person name="De Azevedo C.M."/>
            <person name="Salgado C.G."/>
            <person name="Da Silva M.B."/>
            <person name="Nascimento M.F."/>
            <person name="Queiroz-Telles F."/>
            <person name="Attili D.S."/>
            <person name="Gorbushina A."/>
        </authorList>
    </citation>
    <scope>NUCLEOTIDE SEQUENCE [LARGE SCALE GENOMIC DNA]</scope>
    <source>
        <strain evidence="3 4">CBS 125763</strain>
    </source>
</reference>
<dbReference type="GO" id="GO:0005634">
    <property type="term" value="C:nucleus"/>
    <property type="evidence" value="ECO:0007669"/>
    <property type="project" value="TreeGrafter"/>
</dbReference>
<dbReference type="AlphaFoldDB" id="A0A178ZQ99"/>
<name>A0A178ZQ99_9EURO</name>
<evidence type="ECO:0008006" key="5">
    <source>
        <dbReference type="Google" id="ProtNLM"/>
    </source>
</evidence>
<feature type="region of interest" description="Disordered" evidence="2">
    <location>
        <begin position="319"/>
        <end position="339"/>
    </location>
</feature>
<dbReference type="InterPro" id="IPR007307">
    <property type="entry name" value="Ltv1"/>
</dbReference>
<dbReference type="Proteomes" id="UP000078343">
    <property type="component" value="Unassembled WGS sequence"/>
</dbReference>
<dbReference type="GeneID" id="30007556"/>
<feature type="compositionally biased region" description="Basic residues" evidence="2">
    <location>
        <begin position="422"/>
        <end position="433"/>
    </location>
</feature>
<evidence type="ECO:0000256" key="2">
    <source>
        <dbReference type="SAM" id="MobiDB-lite"/>
    </source>
</evidence>
<dbReference type="GO" id="GO:0000056">
    <property type="term" value="P:ribosomal small subunit export from nucleus"/>
    <property type="evidence" value="ECO:0007669"/>
    <property type="project" value="TreeGrafter"/>
</dbReference>
<keyword evidence="4" id="KW-1185">Reference proteome</keyword>
<dbReference type="GO" id="GO:0030688">
    <property type="term" value="C:preribosome, small subunit precursor"/>
    <property type="evidence" value="ECO:0007669"/>
    <property type="project" value="TreeGrafter"/>
</dbReference>
<evidence type="ECO:0000256" key="1">
    <source>
        <dbReference type="ARBA" id="ARBA00009078"/>
    </source>
</evidence>
<dbReference type="GO" id="GO:0005829">
    <property type="term" value="C:cytosol"/>
    <property type="evidence" value="ECO:0007669"/>
    <property type="project" value="TreeGrafter"/>
</dbReference>
<gene>
    <name evidence="3" type="ORF">AYL99_03386</name>
</gene>
<evidence type="ECO:0000313" key="4">
    <source>
        <dbReference type="Proteomes" id="UP000078343"/>
    </source>
</evidence>
<dbReference type="GO" id="GO:0042274">
    <property type="term" value="P:ribosomal small subunit biogenesis"/>
    <property type="evidence" value="ECO:0007669"/>
    <property type="project" value="InterPro"/>
</dbReference>
<dbReference type="OrthoDB" id="5852896at2759"/>
<sequence length="464" mass="51376">MPRKRWIDKNSAQTFQLLYRPQTDPALHDEAAGERALYQVAGPGSSSSHKPEFKEGLHLTDLENGLDFEDMRENEGEAAQYGIYYDDTSYDYMQHLRDIGEGGGESHFVESVPVKGKGKAKTVKLEDALRELSVDDSQSVAASDMFSTFSTSTRPRTYQNQQEVPDEIAGFQPDMDPRLREVLEALDDDAYVDDKDDEDIFAALTQDGRNGELDLEDFEANYVEDEDEGWESDVTEKAPEQPSELKLTPTVPATTELPPPDAEIAAAEDGDWLRDFAKFKRDNARKAPPKAAESIIAASAIHDKAPTLYTLNGTPLRQKKRKGALTNPSSYSMTSSSLARTSGQQLLDARFDQVEKMYSLDEGEEFDDMDGGMSLASGMTGRSKMSQLSTTSFADEGAVREDFDSMMDGFLGDWNKANPGGGKRKGAKGKRGKNGNEKYGLQQLDEVRAELGPARIHRRTTTKT</sequence>
<dbReference type="RefSeq" id="XP_018694552.1">
    <property type="nucleotide sequence ID" value="XM_018834902.1"/>
</dbReference>